<evidence type="ECO:0000313" key="2">
    <source>
        <dbReference type="EMBL" id="QHU19625.1"/>
    </source>
</evidence>
<sequence>MNNHIYEICENFDFGSLKLENPTLLNANIYFSKLNTNPNKNFYIQLPKCKTKQGIIQANTKCFCDLEFNSSDKLIVEFFENLENYFIKEICNNKSLWFYDSANISNDDINDFITPVMRSYKGGKKFLIKANIKQEKINLYDENEKKLTLADYDSNNEIIPLLNINGIRFSKSSFIIDIILVQFMVLYPSDTLENQLLIKINKKKEPTLESSNKEKVDDENSKININFQPVKLVEDEVETKELKDQAEAVTKELKDQAEAVTKELKDQAEAVTKELREAKELKETSSFKYLMNNLESNETLDDDYALEITDLDVITENSEPLELKSHESIYLEIYKKAKQKAKEIRRNAVEAFLEAKNIKLKYNLTNIVNDSSSDEDN</sequence>
<keyword evidence="1" id="KW-0175">Coiled coil</keyword>
<organism evidence="2">
    <name type="scientific">viral metagenome</name>
    <dbReference type="NCBI Taxonomy" id="1070528"/>
    <lineage>
        <taxon>unclassified sequences</taxon>
        <taxon>metagenomes</taxon>
        <taxon>organismal metagenomes</taxon>
    </lineage>
</organism>
<feature type="coiled-coil region" evidence="1">
    <location>
        <begin position="232"/>
        <end position="284"/>
    </location>
</feature>
<proteinExistence type="predicted"/>
<accession>A0A6C0KNN9</accession>
<protein>
    <submittedName>
        <fullName evidence="2">Uncharacterized protein</fullName>
    </submittedName>
</protein>
<evidence type="ECO:0000256" key="1">
    <source>
        <dbReference type="SAM" id="Coils"/>
    </source>
</evidence>
<name>A0A6C0KNN9_9ZZZZ</name>
<dbReference type="EMBL" id="MN740953">
    <property type="protein sequence ID" value="QHU19625.1"/>
    <property type="molecule type" value="Genomic_DNA"/>
</dbReference>
<reference evidence="2" key="1">
    <citation type="journal article" date="2020" name="Nature">
        <title>Giant virus diversity and host interactions through global metagenomics.</title>
        <authorList>
            <person name="Schulz F."/>
            <person name="Roux S."/>
            <person name="Paez-Espino D."/>
            <person name="Jungbluth S."/>
            <person name="Walsh D.A."/>
            <person name="Denef V.J."/>
            <person name="McMahon K.D."/>
            <person name="Konstantinidis K.T."/>
            <person name="Eloe-Fadrosh E.A."/>
            <person name="Kyrpides N.C."/>
            <person name="Woyke T."/>
        </authorList>
    </citation>
    <scope>NUCLEOTIDE SEQUENCE</scope>
    <source>
        <strain evidence="2">GVMAG-S-3300013014-113</strain>
    </source>
</reference>
<dbReference type="AlphaFoldDB" id="A0A6C0KNN9"/>